<dbReference type="EMBL" id="FOVG01000001">
    <property type="protein sequence ID" value="SFN30009.1"/>
    <property type="molecule type" value="Genomic_DNA"/>
</dbReference>
<dbReference type="InterPro" id="IPR047744">
    <property type="entry name" value="YmiA_put-like"/>
</dbReference>
<keyword evidence="3" id="KW-1185">Reference proteome</keyword>
<gene>
    <name evidence="2" type="ORF">SAMN05428971_0917</name>
</gene>
<evidence type="ECO:0000313" key="3">
    <source>
        <dbReference type="Proteomes" id="UP000198968"/>
    </source>
</evidence>
<evidence type="ECO:0000313" key="2">
    <source>
        <dbReference type="EMBL" id="SFN30009.1"/>
    </source>
</evidence>
<keyword evidence="1" id="KW-0472">Membrane</keyword>
<dbReference type="RefSeq" id="WP_003853864.1">
    <property type="nucleotide sequence ID" value="NZ_FOVG01000001.1"/>
</dbReference>
<feature type="transmembrane region" description="Helical" evidence="1">
    <location>
        <begin position="28"/>
        <end position="51"/>
    </location>
</feature>
<keyword evidence="1" id="KW-1133">Transmembrane helix</keyword>
<dbReference type="NCBIfam" id="NF000536">
    <property type="entry name" value="YmiA"/>
    <property type="match status" value="1"/>
</dbReference>
<organism evidence="2 3">
    <name type="scientific">Candidatus Pantoea varia</name>
    <dbReference type="NCBI Taxonomy" id="1881036"/>
    <lineage>
        <taxon>Bacteria</taxon>
        <taxon>Pseudomonadati</taxon>
        <taxon>Pseudomonadota</taxon>
        <taxon>Gammaproteobacteria</taxon>
        <taxon>Enterobacterales</taxon>
        <taxon>Erwiniaceae</taxon>
        <taxon>Pantoea</taxon>
    </lineage>
</organism>
<evidence type="ECO:0000256" key="1">
    <source>
        <dbReference type="SAM" id="Phobius"/>
    </source>
</evidence>
<name>A0A1I4XXP8_9GAMM</name>
<sequence>MNTRLTVQPGFPAKSTKVERTGNTRRNAWLTVFAASALFWVVVALMIWRIWG</sequence>
<dbReference type="Pfam" id="PF22868">
    <property type="entry name" value="YmiA-like"/>
    <property type="match status" value="1"/>
</dbReference>
<dbReference type="AlphaFoldDB" id="A0A1I4XXP8"/>
<keyword evidence="1" id="KW-0812">Transmembrane</keyword>
<dbReference type="GeneID" id="58737923"/>
<reference evidence="3" key="1">
    <citation type="submission" date="2016-10" db="EMBL/GenBank/DDBJ databases">
        <authorList>
            <person name="Varghese N."/>
            <person name="Submissions S."/>
        </authorList>
    </citation>
    <scope>NUCLEOTIDE SEQUENCE [LARGE SCALE GENOMIC DNA]</scope>
    <source>
        <strain evidence="3">OV426</strain>
    </source>
</reference>
<dbReference type="Proteomes" id="UP000198968">
    <property type="component" value="Unassembled WGS sequence"/>
</dbReference>
<dbReference type="OrthoDB" id="6540960at2"/>
<proteinExistence type="predicted"/>
<protein>
    <submittedName>
        <fullName evidence="2">Uncharacterized protein</fullName>
    </submittedName>
</protein>
<accession>A0A1I4XXP8</accession>